<evidence type="ECO:0000256" key="1">
    <source>
        <dbReference type="SAM" id="Phobius"/>
    </source>
</evidence>
<accession>J3M8B4</accession>
<keyword evidence="1" id="KW-0812">Transmembrane</keyword>
<reference evidence="2" key="2">
    <citation type="submission" date="2013-04" db="UniProtKB">
        <authorList>
            <consortium name="EnsemblPlants"/>
        </authorList>
    </citation>
    <scope>IDENTIFICATION</scope>
</reference>
<keyword evidence="3" id="KW-1185">Reference proteome</keyword>
<name>J3M8B4_ORYBR</name>
<dbReference type="HOGENOM" id="CLU_2188021_0_0_1"/>
<dbReference type="Gramene" id="OB05G28380.1">
    <property type="protein sequence ID" value="OB05G28380.1"/>
    <property type="gene ID" value="OB05G28380"/>
</dbReference>
<dbReference type="AlphaFoldDB" id="J3M8B4"/>
<proteinExistence type="predicted"/>
<keyword evidence="1" id="KW-0472">Membrane</keyword>
<dbReference type="Proteomes" id="UP000006038">
    <property type="component" value="Chromosome 5"/>
</dbReference>
<organism evidence="2">
    <name type="scientific">Oryza brachyantha</name>
    <name type="common">malo sina</name>
    <dbReference type="NCBI Taxonomy" id="4533"/>
    <lineage>
        <taxon>Eukaryota</taxon>
        <taxon>Viridiplantae</taxon>
        <taxon>Streptophyta</taxon>
        <taxon>Embryophyta</taxon>
        <taxon>Tracheophyta</taxon>
        <taxon>Spermatophyta</taxon>
        <taxon>Magnoliopsida</taxon>
        <taxon>Liliopsida</taxon>
        <taxon>Poales</taxon>
        <taxon>Poaceae</taxon>
        <taxon>BOP clade</taxon>
        <taxon>Oryzoideae</taxon>
        <taxon>Oryzeae</taxon>
        <taxon>Oryzinae</taxon>
        <taxon>Oryza</taxon>
    </lineage>
</organism>
<keyword evidence="1" id="KW-1133">Transmembrane helix</keyword>
<evidence type="ECO:0000313" key="3">
    <source>
        <dbReference type="Proteomes" id="UP000006038"/>
    </source>
</evidence>
<protein>
    <submittedName>
        <fullName evidence="2">Uncharacterized protein</fullName>
    </submittedName>
</protein>
<sequence length="109" mass="12204">MHSNYIQLYSCDALKLHSVTTKSVCFSGSVMLLFMAKFTMLFYSGDYISCITLNMEAINQRLIVFFCVAISCCTCKLNRYSSKTKEIQQLKSSCLKLLVGSPASDILIS</sequence>
<dbReference type="EnsemblPlants" id="OB05G28380.1">
    <property type="protein sequence ID" value="OB05G28380.1"/>
    <property type="gene ID" value="OB05G28380"/>
</dbReference>
<feature type="transmembrane region" description="Helical" evidence="1">
    <location>
        <begin position="24"/>
        <end position="45"/>
    </location>
</feature>
<feature type="transmembrane region" description="Helical" evidence="1">
    <location>
        <begin position="57"/>
        <end position="77"/>
    </location>
</feature>
<reference evidence="2" key="1">
    <citation type="journal article" date="2013" name="Nat. Commun.">
        <title>Whole-genome sequencing of Oryza brachyantha reveals mechanisms underlying Oryza genome evolution.</title>
        <authorList>
            <person name="Chen J."/>
            <person name="Huang Q."/>
            <person name="Gao D."/>
            <person name="Wang J."/>
            <person name="Lang Y."/>
            <person name="Liu T."/>
            <person name="Li B."/>
            <person name="Bai Z."/>
            <person name="Luis Goicoechea J."/>
            <person name="Liang C."/>
            <person name="Chen C."/>
            <person name="Zhang W."/>
            <person name="Sun S."/>
            <person name="Liao Y."/>
            <person name="Zhang X."/>
            <person name="Yang L."/>
            <person name="Song C."/>
            <person name="Wang M."/>
            <person name="Shi J."/>
            <person name="Liu G."/>
            <person name="Liu J."/>
            <person name="Zhou H."/>
            <person name="Zhou W."/>
            <person name="Yu Q."/>
            <person name="An N."/>
            <person name="Chen Y."/>
            <person name="Cai Q."/>
            <person name="Wang B."/>
            <person name="Liu B."/>
            <person name="Min J."/>
            <person name="Huang Y."/>
            <person name="Wu H."/>
            <person name="Li Z."/>
            <person name="Zhang Y."/>
            <person name="Yin Y."/>
            <person name="Song W."/>
            <person name="Jiang J."/>
            <person name="Jackson S.A."/>
            <person name="Wing R.A."/>
            <person name="Wang J."/>
            <person name="Chen M."/>
        </authorList>
    </citation>
    <scope>NUCLEOTIDE SEQUENCE [LARGE SCALE GENOMIC DNA]</scope>
    <source>
        <strain evidence="2">cv. IRGC 101232</strain>
    </source>
</reference>
<evidence type="ECO:0000313" key="2">
    <source>
        <dbReference type="EnsemblPlants" id="OB05G28380.1"/>
    </source>
</evidence>